<reference evidence="3 4" key="1">
    <citation type="submission" date="2019-02" db="EMBL/GenBank/DDBJ databases">
        <title>Deep-cultivation of Planctomycetes and their phenomic and genomic characterization uncovers novel biology.</title>
        <authorList>
            <person name="Wiegand S."/>
            <person name="Jogler M."/>
            <person name="Boedeker C."/>
            <person name="Pinto D."/>
            <person name="Vollmers J."/>
            <person name="Rivas-Marin E."/>
            <person name="Kohn T."/>
            <person name="Peeters S.H."/>
            <person name="Heuer A."/>
            <person name="Rast P."/>
            <person name="Oberbeckmann S."/>
            <person name="Bunk B."/>
            <person name="Jeske O."/>
            <person name="Meyerdierks A."/>
            <person name="Storesund J.E."/>
            <person name="Kallscheuer N."/>
            <person name="Luecker S."/>
            <person name="Lage O.M."/>
            <person name="Pohl T."/>
            <person name="Merkel B.J."/>
            <person name="Hornburger P."/>
            <person name="Mueller R.-W."/>
            <person name="Bruemmer F."/>
            <person name="Labrenz M."/>
            <person name="Spormann A.M."/>
            <person name="Op den Camp H."/>
            <person name="Overmann J."/>
            <person name="Amann R."/>
            <person name="Jetten M.S.M."/>
            <person name="Mascher T."/>
            <person name="Medema M.H."/>
            <person name="Devos D.P."/>
            <person name="Kaster A.-K."/>
            <person name="Ovreas L."/>
            <person name="Rohde M."/>
            <person name="Galperin M.Y."/>
            <person name="Jogler C."/>
        </authorList>
    </citation>
    <scope>NUCLEOTIDE SEQUENCE [LARGE SCALE GENOMIC DNA]</scope>
    <source>
        <strain evidence="3 4">Q31a</strain>
    </source>
</reference>
<evidence type="ECO:0000256" key="1">
    <source>
        <dbReference type="SAM" id="Phobius"/>
    </source>
</evidence>
<organism evidence="3 4">
    <name type="scientific">Aureliella helgolandensis</name>
    <dbReference type="NCBI Taxonomy" id="2527968"/>
    <lineage>
        <taxon>Bacteria</taxon>
        <taxon>Pseudomonadati</taxon>
        <taxon>Planctomycetota</taxon>
        <taxon>Planctomycetia</taxon>
        <taxon>Pirellulales</taxon>
        <taxon>Pirellulaceae</taxon>
        <taxon>Aureliella</taxon>
    </lineage>
</organism>
<evidence type="ECO:0000313" key="3">
    <source>
        <dbReference type="EMBL" id="QDV22047.1"/>
    </source>
</evidence>
<dbReference type="Pfam" id="PF12773">
    <property type="entry name" value="DZR"/>
    <property type="match status" value="1"/>
</dbReference>
<dbReference type="Proteomes" id="UP000318017">
    <property type="component" value="Chromosome"/>
</dbReference>
<dbReference type="OrthoDB" id="9788304at2"/>
<dbReference type="InterPro" id="IPR025874">
    <property type="entry name" value="DZR"/>
</dbReference>
<protein>
    <submittedName>
        <fullName evidence="3">Double zinc ribbon</fullName>
    </submittedName>
</protein>
<evidence type="ECO:0000259" key="2">
    <source>
        <dbReference type="Pfam" id="PF12773"/>
    </source>
</evidence>
<proteinExistence type="predicted"/>
<accession>A0A518G0A9</accession>
<dbReference type="RefSeq" id="WP_145072965.1">
    <property type="nucleotide sequence ID" value="NZ_CP036298.1"/>
</dbReference>
<feature type="transmembrane region" description="Helical" evidence="1">
    <location>
        <begin position="50"/>
        <end position="73"/>
    </location>
</feature>
<dbReference type="KEGG" id="ahel:Q31a_03260"/>
<keyword evidence="1" id="KW-0812">Transmembrane</keyword>
<evidence type="ECO:0000313" key="4">
    <source>
        <dbReference type="Proteomes" id="UP000318017"/>
    </source>
</evidence>
<keyword evidence="1" id="KW-0472">Membrane</keyword>
<name>A0A518G0A9_9BACT</name>
<dbReference type="AlphaFoldDB" id="A0A518G0A9"/>
<feature type="domain" description="DZANK-type" evidence="2">
    <location>
        <begin position="122"/>
        <end position="167"/>
    </location>
</feature>
<sequence>MEERKINPGHAGIRSVLRWLGPALVCCGAILTAIGLISFFASFGSFGMPRYFWCAFLGMPMMAGGVALTKVAYFGAIARYMAAETAPVGKDTFNYMARETQGGVRDIAAAIKEGIAGGEKVCSQCDRKNDPDAAFCDQCGGTLVAAKRCSACSAMNDVHARFCDRCGGQLSAE</sequence>
<feature type="transmembrane region" description="Helical" evidence="1">
    <location>
        <begin position="20"/>
        <end position="44"/>
    </location>
</feature>
<keyword evidence="1" id="KW-1133">Transmembrane helix</keyword>
<keyword evidence="4" id="KW-1185">Reference proteome</keyword>
<dbReference type="EMBL" id="CP036298">
    <property type="protein sequence ID" value="QDV22047.1"/>
    <property type="molecule type" value="Genomic_DNA"/>
</dbReference>
<gene>
    <name evidence="3" type="ORF">Q31a_03260</name>
</gene>